<evidence type="ECO:0000313" key="3">
    <source>
        <dbReference type="Proteomes" id="UP000587527"/>
    </source>
</evidence>
<keyword evidence="3" id="KW-1185">Reference proteome</keyword>
<gene>
    <name evidence="2" type="ORF">F4553_003730</name>
</gene>
<proteinExistence type="predicted"/>
<sequence length="98" mass="10774">MIDLIAAESATTSEWPNTIFLLGITFLGLVLVLFVFAGFMDFRKAKLAAAQADGLRQLVSRYEQLAENTLDAQQRVAAGVSELRSQTTAIEQILRTVE</sequence>
<dbReference type="AlphaFoldDB" id="A0A841BUB4"/>
<protein>
    <submittedName>
        <fullName evidence="2">Uncharacterized protein</fullName>
    </submittedName>
</protein>
<keyword evidence="1" id="KW-0472">Membrane</keyword>
<reference evidence="2 3" key="1">
    <citation type="submission" date="2020-08" db="EMBL/GenBank/DDBJ databases">
        <title>Sequencing the genomes of 1000 actinobacteria strains.</title>
        <authorList>
            <person name="Klenk H.-P."/>
        </authorList>
    </citation>
    <scope>NUCLEOTIDE SEQUENCE [LARGE SCALE GENOMIC DNA]</scope>
    <source>
        <strain evidence="2 3">DSM 45362</strain>
    </source>
</reference>
<evidence type="ECO:0000313" key="2">
    <source>
        <dbReference type="EMBL" id="MBB5870351.1"/>
    </source>
</evidence>
<comment type="caution">
    <text evidence="2">The sequence shown here is derived from an EMBL/GenBank/DDBJ whole genome shotgun (WGS) entry which is preliminary data.</text>
</comment>
<accession>A0A841BUB4</accession>
<dbReference type="RefSeq" id="WP_184837691.1">
    <property type="nucleotide sequence ID" value="NZ_JACHMN010000002.1"/>
</dbReference>
<keyword evidence="1" id="KW-1133">Transmembrane helix</keyword>
<organism evidence="2 3">
    <name type="scientific">Allocatelliglobosispora scoriae</name>
    <dbReference type="NCBI Taxonomy" id="643052"/>
    <lineage>
        <taxon>Bacteria</taxon>
        <taxon>Bacillati</taxon>
        <taxon>Actinomycetota</taxon>
        <taxon>Actinomycetes</taxon>
        <taxon>Micromonosporales</taxon>
        <taxon>Micromonosporaceae</taxon>
        <taxon>Allocatelliglobosispora</taxon>
    </lineage>
</organism>
<feature type="transmembrane region" description="Helical" evidence="1">
    <location>
        <begin position="19"/>
        <end position="39"/>
    </location>
</feature>
<name>A0A841BUB4_9ACTN</name>
<dbReference type="EMBL" id="JACHMN010000002">
    <property type="protein sequence ID" value="MBB5870351.1"/>
    <property type="molecule type" value="Genomic_DNA"/>
</dbReference>
<dbReference type="Proteomes" id="UP000587527">
    <property type="component" value="Unassembled WGS sequence"/>
</dbReference>
<keyword evidence="1" id="KW-0812">Transmembrane</keyword>
<evidence type="ECO:0000256" key="1">
    <source>
        <dbReference type="SAM" id="Phobius"/>
    </source>
</evidence>